<dbReference type="AlphaFoldDB" id="A0AAD8BVS5"/>
<proteinExistence type="predicted"/>
<reference evidence="1" key="1">
    <citation type="journal article" date="2023" name="PLoS Negl. Trop. Dis.">
        <title>A genome sequence for Biomphalaria pfeifferi, the major vector snail for the human-infecting parasite Schistosoma mansoni.</title>
        <authorList>
            <person name="Bu L."/>
            <person name="Lu L."/>
            <person name="Laidemitt M.R."/>
            <person name="Zhang S.M."/>
            <person name="Mutuku M."/>
            <person name="Mkoji G."/>
            <person name="Steinauer M."/>
            <person name="Loker E.S."/>
        </authorList>
    </citation>
    <scope>NUCLEOTIDE SEQUENCE</scope>
    <source>
        <strain evidence="1">KasaAsao</strain>
    </source>
</reference>
<feature type="non-terminal residue" evidence="1">
    <location>
        <position position="1"/>
    </location>
</feature>
<keyword evidence="2" id="KW-1185">Reference proteome</keyword>
<reference evidence="1" key="2">
    <citation type="submission" date="2023-04" db="EMBL/GenBank/DDBJ databases">
        <authorList>
            <person name="Bu L."/>
            <person name="Lu L."/>
            <person name="Laidemitt M.R."/>
            <person name="Zhang S.M."/>
            <person name="Mutuku M."/>
            <person name="Mkoji G."/>
            <person name="Steinauer M."/>
            <person name="Loker E.S."/>
        </authorList>
    </citation>
    <scope>NUCLEOTIDE SEQUENCE</scope>
    <source>
        <strain evidence="1">KasaAsao</strain>
        <tissue evidence="1">Whole Snail</tissue>
    </source>
</reference>
<comment type="caution">
    <text evidence="1">The sequence shown here is derived from an EMBL/GenBank/DDBJ whole genome shotgun (WGS) entry which is preliminary data.</text>
</comment>
<dbReference type="EMBL" id="JASAOG010000034">
    <property type="protein sequence ID" value="KAK0060774.1"/>
    <property type="molecule type" value="Genomic_DNA"/>
</dbReference>
<protein>
    <submittedName>
        <fullName evidence="1">Uncharacterized protein</fullName>
    </submittedName>
</protein>
<sequence>YTCNTHTALRKVYYTMTRYWWQKLMNKLHRKSISDHRERQVDRKTWRLNN</sequence>
<evidence type="ECO:0000313" key="1">
    <source>
        <dbReference type="EMBL" id="KAK0060774.1"/>
    </source>
</evidence>
<organism evidence="1 2">
    <name type="scientific">Biomphalaria pfeifferi</name>
    <name type="common">Bloodfluke planorb</name>
    <name type="synonym">Freshwater snail</name>
    <dbReference type="NCBI Taxonomy" id="112525"/>
    <lineage>
        <taxon>Eukaryota</taxon>
        <taxon>Metazoa</taxon>
        <taxon>Spiralia</taxon>
        <taxon>Lophotrochozoa</taxon>
        <taxon>Mollusca</taxon>
        <taxon>Gastropoda</taxon>
        <taxon>Heterobranchia</taxon>
        <taxon>Euthyneura</taxon>
        <taxon>Panpulmonata</taxon>
        <taxon>Hygrophila</taxon>
        <taxon>Lymnaeoidea</taxon>
        <taxon>Planorbidae</taxon>
        <taxon>Biomphalaria</taxon>
    </lineage>
</organism>
<gene>
    <name evidence="1" type="ORF">Bpfe_009962</name>
</gene>
<evidence type="ECO:0000313" key="2">
    <source>
        <dbReference type="Proteomes" id="UP001233172"/>
    </source>
</evidence>
<name>A0AAD8BVS5_BIOPF</name>
<accession>A0AAD8BVS5</accession>
<dbReference type="Proteomes" id="UP001233172">
    <property type="component" value="Unassembled WGS sequence"/>
</dbReference>